<dbReference type="GO" id="GO:0005737">
    <property type="term" value="C:cytoplasm"/>
    <property type="evidence" value="ECO:0007669"/>
    <property type="project" value="UniProtKB-SubCell"/>
</dbReference>
<dbReference type="GO" id="GO:0006355">
    <property type="term" value="P:regulation of DNA-templated transcription"/>
    <property type="evidence" value="ECO:0007669"/>
    <property type="project" value="TreeGrafter"/>
</dbReference>
<dbReference type="Gene3D" id="2.30.29.30">
    <property type="entry name" value="Pleckstrin-homology domain (PH domain)/Phosphotyrosine-binding domain (PTB)"/>
    <property type="match status" value="2"/>
</dbReference>
<dbReference type="PANTHER" id="PTHR14058:SF10">
    <property type="entry name" value="AMYLOID-BETA A4 PRECURSOR PROTEIN-BINDING FAMILY B MEMBER 3"/>
    <property type="match status" value="1"/>
</dbReference>
<keyword evidence="4" id="KW-0677">Repeat</keyword>
<feature type="compositionally biased region" description="Polar residues" evidence="10">
    <location>
        <begin position="76"/>
        <end position="87"/>
    </location>
</feature>
<dbReference type="FunFam" id="2.20.70.10:FF:000003">
    <property type="entry name" value="amyloid beta A4 precursor protein-binding family B member 2"/>
    <property type="match status" value="1"/>
</dbReference>
<dbReference type="EMBL" id="CM014092">
    <property type="protein sequence ID" value="TKS83330.1"/>
    <property type="molecule type" value="Genomic_DNA"/>
</dbReference>
<dbReference type="Pfam" id="PF00640">
    <property type="entry name" value="PID"/>
    <property type="match status" value="2"/>
</dbReference>
<dbReference type="PROSITE" id="PS01159">
    <property type="entry name" value="WW_DOMAIN_1"/>
    <property type="match status" value="1"/>
</dbReference>
<feature type="compositionally biased region" description="Polar residues" evidence="10">
    <location>
        <begin position="457"/>
        <end position="485"/>
    </location>
</feature>
<dbReference type="AlphaFoldDB" id="A0A4U5V7I1"/>
<feature type="region of interest" description="Disordered" evidence="10">
    <location>
        <begin position="457"/>
        <end position="541"/>
    </location>
</feature>
<accession>A0A4U5V7I1</accession>
<comment type="subunit">
    <text evidence="7">Interacts with APP (via intracellular domain). Interacts with APLP1 and APLP2 (via intracellular domain).</text>
</comment>
<dbReference type="STRING" id="240159.A0A4U5V7I1"/>
<feature type="compositionally biased region" description="Pro residues" evidence="10">
    <location>
        <begin position="495"/>
        <end position="506"/>
    </location>
</feature>
<evidence type="ECO:0000256" key="6">
    <source>
        <dbReference type="ARBA" id="ARBA00053046"/>
    </source>
</evidence>
<dbReference type="FunFam" id="2.30.29.30:FF:000153">
    <property type="entry name" value="amyloid beta A4 precursor protein-binding family B member 3 isoform X1"/>
    <property type="match status" value="1"/>
</dbReference>
<dbReference type="InterPro" id="IPR011993">
    <property type="entry name" value="PH-like_dom_sf"/>
</dbReference>
<reference evidence="13 14" key="1">
    <citation type="submission" date="2019-01" db="EMBL/GenBank/DDBJ databases">
        <title>Genome Assembly of Collichthys lucidus.</title>
        <authorList>
            <person name="Cai M."/>
            <person name="Xiao S."/>
        </authorList>
    </citation>
    <scope>NUCLEOTIDE SEQUENCE [LARGE SCALE GENOMIC DNA]</scope>
    <source>
        <strain evidence="13">JT15FE1705JMU</strain>
        <tissue evidence="13">Muscle</tissue>
    </source>
</reference>
<evidence type="ECO:0000256" key="1">
    <source>
        <dbReference type="ARBA" id="ARBA00004123"/>
    </source>
</evidence>
<dbReference type="CDD" id="cd00201">
    <property type="entry name" value="WW"/>
    <property type="match status" value="1"/>
</dbReference>
<evidence type="ECO:0000256" key="2">
    <source>
        <dbReference type="ARBA" id="ARBA00004496"/>
    </source>
</evidence>
<dbReference type="Pfam" id="PF00397">
    <property type="entry name" value="WW"/>
    <property type="match status" value="1"/>
</dbReference>
<dbReference type="PROSITE" id="PS01179">
    <property type="entry name" value="PID"/>
    <property type="match status" value="2"/>
</dbReference>
<dbReference type="InterPro" id="IPR039576">
    <property type="entry name" value="APBB1/2/3"/>
</dbReference>
<gene>
    <name evidence="13" type="ORF">D9C73_017442</name>
</gene>
<name>A0A4U5V7I1_COLLU</name>
<evidence type="ECO:0000259" key="12">
    <source>
        <dbReference type="PROSITE" id="PS50020"/>
    </source>
</evidence>
<dbReference type="InterPro" id="IPR001202">
    <property type="entry name" value="WW_dom"/>
</dbReference>
<dbReference type="Gene3D" id="2.20.70.10">
    <property type="match status" value="1"/>
</dbReference>
<feature type="domain" description="PID" evidence="11">
    <location>
        <begin position="115"/>
        <end position="249"/>
    </location>
</feature>
<evidence type="ECO:0000259" key="11">
    <source>
        <dbReference type="PROSITE" id="PS01179"/>
    </source>
</evidence>
<evidence type="ECO:0000256" key="9">
    <source>
        <dbReference type="ARBA" id="ARBA00079304"/>
    </source>
</evidence>
<evidence type="ECO:0000256" key="10">
    <source>
        <dbReference type="SAM" id="MobiDB-lite"/>
    </source>
</evidence>
<dbReference type="CDD" id="cd01272">
    <property type="entry name" value="PTB1_Fe65"/>
    <property type="match status" value="1"/>
</dbReference>
<evidence type="ECO:0000256" key="4">
    <source>
        <dbReference type="ARBA" id="ARBA00022737"/>
    </source>
</evidence>
<evidence type="ECO:0000256" key="8">
    <source>
        <dbReference type="ARBA" id="ARBA00068018"/>
    </source>
</evidence>
<dbReference type="SMART" id="SM00456">
    <property type="entry name" value="WW"/>
    <property type="match status" value="1"/>
</dbReference>
<organism evidence="13 14">
    <name type="scientific">Collichthys lucidus</name>
    <name type="common">Big head croaker</name>
    <name type="synonym">Sciaena lucida</name>
    <dbReference type="NCBI Taxonomy" id="240159"/>
    <lineage>
        <taxon>Eukaryota</taxon>
        <taxon>Metazoa</taxon>
        <taxon>Chordata</taxon>
        <taxon>Craniata</taxon>
        <taxon>Vertebrata</taxon>
        <taxon>Euteleostomi</taxon>
        <taxon>Actinopterygii</taxon>
        <taxon>Neopterygii</taxon>
        <taxon>Teleostei</taxon>
        <taxon>Neoteleostei</taxon>
        <taxon>Acanthomorphata</taxon>
        <taxon>Eupercaria</taxon>
        <taxon>Sciaenidae</taxon>
        <taxon>Collichthys</taxon>
    </lineage>
</organism>
<dbReference type="SUPFAM" id="SSF50729">
    <property type="entry name" value="PH domain-like"/>
    <property type="match status" value="2"/>
</dbReference>
<dbReference type="PANTHER" id="PTHR14058">
    <property type="entry name" value="AMYLOID BETA A4 PRECURSOR PROTEIN-BINDING FAMILY B"/>
    <property type="match status" value="1"/>
</dbReference>
<dbReference type="PROSITE" id="PS50020">
    <property type="entry name" value="WW_DOMAIN_2"/>
    <property type="match status" value="1"/>
</dbReference>
<proteinExistence type="predicted"/>
<dbReference type="GO" id="GO:0001540">
    <property type="term" value="F:amyloid-beta binding"/>
    <property type="evidence" value="ECO:0007669"/>
    <property type="project" value="InterPro"/>
</dbReference>
<feature type="region of interest" description="Disordered" evidence="10">
    <location>
        <begin position="76"/>
        <end position="105"/>
    </location>
</feature>
<evidence type="ECO:0000256" key="7">
    <source>
        <dbReference type="ARBA" id="ARBA00065701"/>
    </source>
</evidence>
<evidence type="ECO:0000256" key="5">
    <source>
        <dbReference type="ARBA" id="ARBA00023242"/>
    </source>
</evidence>
<dbReference type="SUPFAM" id="SSF51045">
    <property type="entry name" value="WW domain"/>
    <property type="match status" value="1"/>
</dbReference>
<comment type="subcellular location">
    <subcellularLocation>
        <location evidence="2">Cytoplasm</location>
    </subcellularLocation>
    <subcellularLocation>
        <location evidence="1">Nucleus</location>
    </subcellularLocation>
</comment>
<feature type="domain" description="WW" evidence="12">
    <location>
        <begin position="35"/>
        <end position="67"/>
    </location>
</feature>
<protein>
    <recommendedName>
        <fullName evidence="8">Amyloid-beta A4 precursor protein-binding family B member 3</fullName>
    </recommendedName>
    <alternativeName>
        <fullName evidence="9">Protein Fe65-like 2</fullName>
    </alternativeName>
</protein>
<keyword evidence="14" id="KW-1185">Reference proteome</keyword>
<feature type="domain" description="PID" evidence="11">
    <location>
        <begin position="284"/>
        <end position="411"/>
    </location>
</feature>
<evidence type="ECO:0000256" key="3">
    <source>
        <dbReference type="ARBA" id="ARBA00022490"/>
    </source>
</evidence>
<evidence type="ECO:0000313" key="14">
    <source>
        <dbReference type="Proteomes" id="UP000298787"/>
    </source>
</evidence>
<sequence length="541" mass="60287">MSSNFTAALLTKLFRTRGHRVTHNIWTDQNLLLDPDLPSGWRTIKDSTGTYYWHVPTGATQWQHPRLSETPQLLDTQQEEAGQQNSNRETDEPPEGRSSWHEDYFTNHDPNSKCFAVRSLGWLEVEEEDLSPGRSSLAVSNVIQQLSQCSSPEQRDRPGAWGEGREMMLVLKKDTLTLLDPLDHTPLHCQPIINIRVWGVGCNNGRDFAFVADDKDSCVLKCHVFRCNAPAKAIATALHEMCSKMMSEKTLMRPSRSLTMDSISPEDLPRQVEFLEAVRQQVQKFQVQYIGNLPVSRAMGMEVLNRAIESIMNSTDRDEWEPIVIHVTDNILSFWKGEEGEEPFWDCQVRFLTFLGVGHDSHTFAVIVDGGTQRFECHVFWCEPDAGHLSEAVQAACMVQYQKCLVAQTPPPRTKSWRATPSKVKRANSMDGAAFPPLTSHHHGGSSGTMMTSRITKGNGSTYSTQPSAFPGSSYQTFPQNYTGSGDQGYYHSQPGPPGPPGPLGPPGTYMTQPGYIHSGPPGMYGEQPKHTGGSQLHTES</sequence>
<comment type="function">
    <text evidence="6">May modulate the internalization of amyloid-beta precursor protein.</text>
</comment>
<keyword evidence="3" id="KW-0963">Cytoplasm</keyword>
<evidence type="ECO:0000313" key="13">
    <source>
        <dbReference type="EMBL" id="TKS83330.1"/>
    </source>
</evidence>
<dbReference type="SMART" id="SM00462">
    <property type="entry name" value="PTB"/>
    <property type="match status" value="2"/>
</dbReference>
<dbReference type="CDD" id="cd01271">
    <property type="entry name" value="PTB2_Fe65"/>
    <property type="match status" value="1"/>
</dbReference>
<keyword evidence="5" id="KW-0539">Nucleus</keyword>
<feature type="compositionally biased region" description="Basic and acidic residues" evidence="10">
    <location>
        <begin position="88"/>
        <end position="105"/>
    </location>
</feature>
<dbReference type="InterPro" id="IPR006020">
    <property type="entry name" value="PTB/PI_dom"/>
</dbReference>
<dbReference type="InterPro" id="IPR036020">
    <property type="entry name" value="WW_dom_sf"/>
</dbReference>
<dbReference type="FunFam" id="2.30.29.30:FF:000143">
    <property type="entry name" value="amyloid beta A4 precursor protein-binding family B member 3 isoform X2"/>
    <property type="match status" value="1"/>
</dbReference>
<dbReference type="Proteomes" id="UP000298787">
    <property type="component" value="Chromosome 15"/>
</dbReference>
<dbReference type="GO" id="GO:0005634">
    <property type="term" value="C:nucleus"/>
    <property type="evidence" value="ECO:0007669"/>
    <property type="project" value="UniProtKB-SubCell"/>
</dbReference>